<dbReference type="EMBL" id="JAFNJU010000005">
    <property type="protein sequence ID" value="MBO1264962.1"/>
    <property type="molecule type" value="Genomic_DNA"/>
</dbReference>
<keyword evidence="1" id="KW-0812">Transmembrane</keyword>
<dbReference type="AlphaFoldDB" id="A0A939H655"/>
<dbReference type="RefSeq" id="WP_207599481.1">
    <property type="nucleotide sequence ID" value="NZ_JAFNJU010000005.1"/>
</dbReference>
<keyword evidence="1" id="KW-1133">Transmembrane helix</keyword>
<gene>
    <name evidence="2" type="ORF">J3A84_07965</name>
</gene>
<dbReference type="Proteomes" id="UP000664218">
    <property type="component" value="Unassembled WGS sequence"/>
</dbReference>
<proteinExistence type="predicted"/>
<sequence>MDFIVIALAFFAIVIVLKIMKSAFKFVLTVGILLFIAYYLDLQGIIDISPFLDMLGI</sequence>
<accession>A0A939H655</accession>
<feature type="transmembrane region" description="Helical" evidence="1">
    <location>
        <begin position="6"/>
        <end position="39"/>
    </location>
</feature>
<organism evidence="2 3">
    <name type="scientific">Proteiniclasticum aestuarii</name>
    <dbReference type="NCBI Taxonomy" id="2817862"/>
    <lineage>
        <taxon>Bacteria</taxon>
        <taxon>Bacillati</taxon>
        <taxon>Bacillota</taxon>
        <taxon>Clostridia</taxon>
        <taxon>Eubacteriales</taxon>
        <taxon>Clostridiaceae</taxon>
        <taxon>Proteiniclasticum</taxon>
    </lineage>
</organism>
<evidence type="ECO:0000313" key="2">
    <source>
        <dbReference type="EMBL" id="MBO1264962.1"/>
    </source>
</evidence>
<evidence type="ECO:0000256" key="1">
    <source>
        <dbReference type="SAM" id="Phobius"/>
    </source>
</evidence>
<keyword evidence="3" id="KW-1185">Reference proteome</keyword>
<reference evidence="2" key="1">
    <citation type="submission" date="2021-03" db="EMBL/GenBank/DDBJ databases">
        <title>Proteiniclasticum marinus sp. nov., isolated from tidal flat sediment.</title>
        <authorList>
            <person name="Namirimu T."/>
            <person name="Yang J.-A."/>
            <person name="Yang S.-H."/>
            <person name="Kim Y.-J."/>
            <person name="Kwon K.K."/>
        </authorList>
    </citation>
    <scope>NUCLEOTIDE SEQUENCE</scope>
    <source>
        <strain evidence="2">SCR006</strain>
    </source>
</reference>
<name>A0A939H655_9CLOT</name>
<keyword evidence="1" id="KW-0472">Membrane</keyword>
<evidence type="ECO:0000313" key="3">
    <source>
        <dbReference type="Proteomes" id="UP000664218"/>
    </source>
</evidence>
<protein>
    <submittedName>
        <fullName evidence="2">Uncharacterized protein</fullName>
    </submittedName>
</protein>
<comment type="caution">
    <text evidence="2">The sequence shown here is derived from an EMBL/GenBank/DDBJ whole genome shotgun (WGS) entry which is preliminary data.</text>
</comment>